<evidence type="ECO:0000313" key="2">
    <source>
        <dbReference type="Ensembl" id="ENSFTIP00000016588.1"/>
    </source>
</evidence>
<organism evidence="2 3">
    <name type="scientific">Falco tinnunculus</name>
    <name type="common">Common kestrel</name>
    <dbReference type="NCBI Taxonomy" id="100819"/>
    <lineage>
        <taxon>Eukaryota</taxon>
        <taxon>Metazoa</taxon>
        <taxon>Chordata</taxon>
        <taxon>Craniata</taxon>
        <taxon>Vertebrata</taxon>
        <taxon>Euteleostomi</taxon>
        <taxon>Archelosauria</taxon>
        <taxon>Archosauria</taxon>
        <taxon>Dinosauria</taxon>
        <taxon>Saurischia</taxon>
        <taxon>Theropoda</taxon>
        <taxon>Coelurosauria</taxon>
        <taxon>Aves</taxon>
        <taxon>Neognathae</taxon>
        <taxon>Neoaves</taxon>
        <taxon>Telluraves</taxon>
        <taxon>Australaves</taxon>
        <taxon>Falconiformes</taxon>
        <taxon>Falconidae</taxon>
        <taxon>Falco</taxon>
    </lineage>
</organism>
<evidence type="ECO:0000256" key="1">
    <source>
        <dbReference type="SAM" id="MobiDB-lite"/>
    </source>
</evidence>
<dbReference type="Ensembl" id="ENSFTIT00000017286.1">
    <property type="protein sequence ID" value="ENSFTIP00000016588.1"/>
    <property type="gene ID" value="ENSFTIG00000010977.1"/>
</dbReference>
<dbReference type="AlphaFoldDB" id="A0A8C4UWH1"/>
<accession>A0A8C4UWH1</accession>
<name>A0A8C4UWH1_FALTI</name>
<dbReference type="Proteomes" id="UP000694562">
    <property type="component" value="Unplaced"/>
</dbReference>
<proteinExistence type="predicted"/>
<feature type="region of interest" description="Disordered" evidence="1">
    <location>
        <begin position="1"/>
        <end position="27"/>
    </location>
</feature>
<reference evidence="2" key="1">
    <citation type="submission" date="2025-08" db="UniProtKB">
        <authorList>
            <consortium name="Ensembl"/>
        </authorList>
    </citation>
    <scope>IDENTIFICATION</scope>
</reference>
<sequence>QRIKTEEILPTEQESSVRNGKRNGRGKVASSVADNCFSDFHVKISVLSLIKDADTKNHRSESILLKGTFDLLNDSVAKACKQ</sequence>
<protein>
    <submittedName>
        <fullName evidence="2">Uncharacterized protein</fullName>
    </submittedName>
</protein>
<keyword evidence="3" id="KW-1185">Reference proteome</keyword>
<evidence type="ECO:0000313" key="3">
    <source>
        <dbReference type="Proteomes" id="UP000694562"/>
    </source>
</evidence>
<reference evidence="2" key="2">
    <citation type="submission" date="2025-09" db="UniProtKB">
        <authorList>
            <consortium name="Ensembl"/>
        </authorList>
    </citation>
    <scope>IDENTIFICATION</scope>
</reference>